<keyword evidence="1" id="KW-0812">Transmembrane</keyword>
<dbReference type="WBParaSite" id="jg12515">
    <property type="protein sequence ID" value="jg12515"/>
    <property type="gene ID" value="jg12515"/>
</dbReference>
<keyword evidence="1" id="KW-0472">Membrane</keyword>
<proteinExistence type="predicted"/>
<dbReference type="Gene3D" id="1.10.287.70">
    <property type="match status" value="1"/>
</dbReference>
<feature type="transmembrane region" description="Helical" evidence="1">
    <location>
        <begin position="35"/>
        <end position="58"/>
    </location>
</feature>
<dbReference type="SUPFAM" id="SSF81324">
    <property type="entry name" value="Voltage-gated potassium channels"/>
    <property type="match status" value="1"/>
</dbReference>
<accession>A0A915CV03</accession>
<dbReference type="AlphaFoldDB" id="A0A915CV03"/>
<organism evidence="2 3">
    <name type="scientific">Ditylenchus dipsaci</name>
    <dbReference type="NCBI Taxonomy" id="166011"/>
    <lineage>
        <taxon>Eukaryota</taxon>
        <taxon>Metazoa</taxon>
        <taxon>Ecdysozoa</taxon>
        <taxon>Nematoda</taxon>
        <taxon>Chromadorea</taxon>
        <taxon>Rhabditida</taxon>
        <taxon>Tylenchina</taxon>
        <taxon>Tylenchomorpha</taxon>
        <taxon>Sphaerularioidea</taxon>
        <taxon>Anguinidae</taxon>
        <taxon>Anguininae</taxon>
        <taxon>Ditylenchus</taxon>
    </lineage>
</organism>
<keyword evidence="2" id="KW-1185">Reference proteome</keyword>
<reference evidence="3" key="1">
    <citation type="submission" date="2022-11" db="UniProtKB">
        <authorList>
            <consortium name="WormBaseParasite"/>
        </authorList>
    </citation>
    <scope>IDENTIFICATION</scope>
</reference>
<dbReference type="Proteomes" id="UP000887574">
    <property type="component" value="Unplaced"/>
</dbReference>
<sequence>MQTIPLMQQSSSAFLLHEDQVLTPPMPTWKKYARIILPHVGLILLSLFYIVGGAFVFYQVEGPNEIAVRRENELWLIINDNATTQEEAEILALEHVTLCPAFCLKPLTLTNQHFPSS</sequence>
<keyword evidence="1" id="KW-1133">Transmembrane helix</keyword>
<protein>
    <submittedName>
        <fullName evidence="3">Uncharacterized protein</fullName>
    </submittedName>
</protein>
<name>A0A915CV03_9BILA</name>
<evidence type="ECO:0000313" key="2">
    <source>
        <dbReference type="Proteomes" id="UP000887574"/>
    </source>
</evidence>
<evidence type="ECO:0000256" key="1">
    <source>
        <dbReference type="SAM" id="Phobius"/>
    </source>
</evidence>
<evidence type="ECO:0000313" key="3">
    <source>
        <dbReference type="WBParaSite" id="jg12515"/>
    </source>
</evidence>